<dbReference type="GO" id="GO:0016787">
    <property type="term" value="F:hydrolase activity"/>
    <property type="evidence" value="ECO:0007669"/>
    <property type="project" value="UniProtKB-KW"/>
</dbReference>
<dbReference type="Pfam" id="PF00753">
    <property type="entry name" value="Lactamase_B"/>
    <property type="match status" value="1"/>
</dbReference>
<feature type="signal peptide" evidence="5">
    <location>
        <begin position="1"/>
        <end position="26"/>
    </location>
</feature>
<comment type="similarity">
    <text evidence="1">Belongs to the metallo-beta-lactamase superfamily.</text>
</comment>
<dbReference type="EMBL" id="LCYG01000018">
    <property type="protein sequence ID" value="KLK93707.1"/>
    <property type="molecule type" value="Genomic_DNA"/>
</dbReference>
<evidence type="ECO:0000256" key="5">
    <source>
        <dbReference type="SAM" id="SignalP"/>
    </source>
</evidence>
<reference evidence="7 8" key="1">
    <citation type="submission" date="2015-05" db="EMBL/GenBank/DDBJ databases">
        <title>Draft genome sequence of Microvirga vignae strain BR3299, a novel nitrogen fixing bacteria isolated from Brazil semi-aired region.</title>
        <authorList>
            <person name="Zilli J.E."/>
            <person name="Passos S.R."/>
            <person name="Leite J."/>
            <person name="Baldani J.I."/>
            <person name="Xavier G.R."/>
            <person name="Rumjaneck N.G."/>
            <person name="Simoes-Araujo J.L."/>
        </authorList>
    </citation>
    <scope>NUCLEOTIDE SEQUENCE [LARGE SCALE GENOMIC DNA]</scope>
    <source>
        <strain evidence="7 8">BR3299</strain>
    </source>
</reference>
<name>A0A0H1RM26_9HYPH</name>
<comment type="caution">
    <text evidence="7">The sequence shown here is derived from an EMBL/GenBank/DDBJ whole genome shotgun (WGS) entry which is preliminary data.</text>
</comment>
<dbReference type="AlphaFoldDB" id="A0A0H1RM26"/>
<dbReference type="InterPro" id="IPR036866">
    <property type="entry name" value="RibonucZ/Hydroxyglut_hydro"/>
</dbReference>
<evidence type="ECO:0000256" key="2">
    <source>
        <dbReference type="ARBA" id="ARBA00022723"/>
    </source>
</evidence>
<protein>
    <submittedName>
        <fullName evidence="7">Beta-lactamase</fullName>
    </submittedName>
</protein>
<organism evidence="7 8">
    <name type="scientific">Microvirga vignae</name>
    <dbReference type="NCBI Taxonomy" id="1225564"/>
    <lineage>
        <taxon>Bacteria</taxon>
        <taxon>Pseudomonadati</taxon>
        <taxon>Pseudomonadota</taxon>
        <taxon>Alphaproteobacteria</taxon>
        <taxon>Hyphomicrobiales</taxon>
        <taxon>Methylobacteriaceae</taxon>
        <taxon>Microvirga</taxon>
    </lineage>
</organism>
<evidence type="ECO:0000313" key="7">
    <source>
        <dbReference type="EMBL" id="KLK93707.1"/>
    </source>
</evidence>
<dbReference type="Proteomes" id="UP000035489">
    <property type="component" value="Unassembled WGS sequence"/>
</dbReference>
<keyword evidence="8" id="KW-1185">Reference proteome</keyword>
<dbReference type="InterPro" id="IPR001279">
    <property type="entry name" value="Metallo-B-lactamas"/>
</dbReference>
<dbReference type="STRING" id="1225564.AA309_07620"/>
<keyword evidence="3" id="KW-0378">Hydrolase</keyword>
<gene>
    <name evidence="7" type="ORF">AA309_07620</name>
</gene>
<dbReference type="InterPro" id="IPR051013">
    <property type="entry name" value="MBL_superfamily_lactonases"/>
</dbReference>
<keyword evidence="4" id="KW-0862">Zinc</keyword>
<dbReference type="PANTHER" id="PTHR42978:SF6">
    <property type="entry name" value="QUORUM-QUENCHING LACTONASE YTNP-RELATED"/>
    <property type="match status" value="1"/>
</dbReference>
<feature type="chain" id="PRO_5002593357" evidence="5">
    <location>
        <begin position="27"/>
        <end position="330"/>
    </location>
</feature>
<evidence type="ECO:0000256" key="3">
    <source>
        <dbReference type="ARBA" id="ARBA00022801"/>
    </source>
</evidence>
<dbReference type="OrthoDB" id="9773738at2"/>
<evidence type="ECO:0000256" key="1">
    <source>
        <dbReference type="ARBA" id="ARBA00007749"/>
    </source>
</evidence>
<sequence>MTITRRTALAGTAFAAAPLGGSAALAQNSPAMPSTASSGSRSQQAPGFYRYKVGDIEVTAINDGFARRPVEGFIKNAELKDVQAALQEAFLPTDAFPITFNTLVLNHGGKITLIDTGNGDMGAPTSGRWMANLRAAGFDPAQVNTVVISHFHGDHINGLRLKDGTAVFPNAEVMVPAAEWAFWMDDARMNQAPEAMQGAFQGARRVFGPIAQDVKRYEMDKEVVPGLTSIAAPGHTPGHTAYMLSSGSAKLMIMSDVTNHPALFVRNPDWSAIFDMDADQARATRRRMLDMAATERAQVAFYHAPFPATGHIAKEGSGFRFVPVQWSPSI</sequence>
<dbReference type="PROSITE" id="PS51318">
    <property type="entry name" value="TAT"/>
    <property type="match status" value="1"/>
</dbReference>
<dbReference type="SUPFAM" id="SSF56281">
    <property type="entry name" value="Metallo-hydrolase/oxidoreductase"/>
    <property type="match status" value="1"/>
</dbReference>
<dbReference type="CDD" id="cd07720">
    <property type="entry name" value="OPHC2-like_MBL-fold"/>
    <property type="match status" value="1"/>
</dbReference>
<dbReference type="PANTHER" id="PTHR42978">
    <property type="entry name" value="QUORUM-QUENCHING LACTONASE YTNP-RELATED-RELATED"/>
    <property type="match status" value="1"/>
</dbReference>
<dbReference type="SMART" id="SM00849">
    <property type="entry name" value="Lactamase_B"/>
    <property type="match status" value="1"/>
</dbReference>
<evidence type="ECO:0000259" key="6">
    <source>
        <dbReference type="SMART" id="SM00849"/>
    </source>
</evidence>
<accession>A0A0H1RM26</accession>
<dbReference type="Gene3D" id="3.60.15.10">
    <property type="entry name" value="Ribonuclease Z/Hydroxyacylglutathione hydrolase-like"/>
    <property type="match status" value="1"/>
</dbReference>
<dbReference type="GO" id="GO:0046872">
    <property type="term" value="F:metal ion binding"/>
    <property type="evidence" value="ECO:0007669"/>
    <property type="project" value="UniProtKB-KW"/>
</dbReference>
<dbReference type="InterPro" id="IPR006311">
    <property type="entry name" value="TAT_signal"/>
</dbReference>
<keyword evidence="5" id="KW-0732">Signal</keyword>
<dbReference type="RefSeq" id="WP_047188410.1">
    <property type="nucleotide sequence ID" value="NZ_LCYG01000018.1"/>
</dbReference>
<evidence type="ECO:0000313" key="8">
    <source>
        <dbReference type="Proteomes" id="UP000035489"/>
    </source>
</evidence>
<keyword evidence="2" id="KW-0479">Metal-binding</keyword>
<proteinExistence type="inferred from homology"/>
<evidence type="ECO:0000256" key="4">
    <source>
        <dbReference type="ARBA" id="ARBA00022833"/>
    </source>
</evidence>
<feature type="domain" description="Metallo-beta-lactamase" evidence="6">
    <location>
        <begin position="99"/>
        <end position="303"/>
    </location>
</feature>
<dbReference type="PATRIC" id="fig|1225564.3.peg.2057"/>